<evidence type="ECO:0000256" key="2">
    <source>
        <dbReference type="ARBA" id="ARBA00023015"/>
    </source>
</evidence>
<dbReference type="GO" id="GO:0000977">
    <property type="term" value="F:RNA polymerase II transcription regulatory region sequence-specific DNA binding"/>
    <property type="evidence" value="ECO:0007669"/>
    <property type="project" value="TreeGrafter"/>
</dbReference>
<evidence type="ECO:0000256" key="3">
    <source>
        <dbReference type="ARBA" id="ARBA00023125"/>
    </source>
</evidence>
<keyword evidence="2" id="KW-0805">Transcription regulation</keyword>
<dbReference type="EMBL" id="QWIQ01000761">
    <property type="protein sequence ID" value="RMY77537.1"/>
    <property type="molecule type" value="Genomic_DNA"/>
</dbReference>
<keyword evidence="6" id="KW-0175">Coiled coil</keyword>
<dbReference type="VEuPathDB" id="FungiDB:BTJ68_15429"/>
<evidence type="ECO:0000256" key="6">
    <source>
        <dbReference type="SAM" id="Coils"/>
    </source>
</evidence>
<reference evidence="9 10" key="1">
    <citation type="journal article" date="2018" name="BMC Genomics">
        <title>Genomic evidence for intraspecific hybridization in a clonal and extremely halotolerant yeast.</title>
        <authorList>
            <person name="Gostincar C."/>
            <person name="Stajich J.E."/>
            <person name="Zupancic J."/>
            <person name="Zalar P."/>
            <person name="Gunde-Cimerman N."/>
        </authorList>
    </citation>
    <scope>NUCLEOTIDE SEQUENCE [LARGE SCALE GENOMIC DNA]</scope>
    <source>
        <strain evidence="9 10">EXF-171</strain>
    </source>
</reference>
<dbReference type="InterPro" id="IPR004827">
    <property type="entry name" value="bZIP"/>
</dbReference>
<evidence type="ECO:0000256" key="5">
    <source>
        <dbReference type="ARBA" id="ARBA00023242"/>
    </source>
</evidence>
<dbReference type="SMART" id="SM00338">
    <property type="entry name" value="BRLZ"/>
    <property type="match status" value="1"/>
</dbReference>
<keyword evidence="4" id="KW-0804">Transcription</keyword>
<dbReference type="Gene3D" id="1.20.5.170">
    <property type="match status" value="1"/>
</dbReference>
<evidence type="ECO:0000256" key="1">
    <source>
        <dbReference type="ARBA" id="ARBA00004123"/>
    </source>
</evidence>
<dbReference type="Proteomes" id="UP000281468">
    <property type="component" value="Unassembled WGS sequence"/>
</dbReference>
<keyword evidence="3" id="KW-0238">DNA-binding</keyword>
<name>A0A3M7EMA4_HORWE</name>
<dbReference type="PROSITE" id="PS00036">
    <property type="entry name" value="BZIP_BASIC"/>
    <property type="match status" value="1"/>
</dbReference>
<dbReference type="CDD" id="cd12193">
    <property type="entry name" value="bZIP_GCN4"/>
    <property type="match status" value="1"/>
</dbReference>
<feature type="region of interest" description="Disordered" evidence="7">
    <location>
        <begin position="307"/>
        <end position="350"/>
    </location>
</feature>
<evidence type="ECO:0000313" key="10">
    <source>
        <dbReference type="Proteomes" id="UP000281468"/>
    </source>
</evidence>
<dbReference type="GO" id="GO:0001228">
    <property type="term" value="F:DNA-binding transcription activator activity, RNA polymerase II-specific"/>
    <property type="evidence" value="ECO:0007669"/>
    <property type="project" value="TreeGrafter"/>
</dbReference>
<feature type="compositionally biased region" description="Basic and acidic residues" evidence="7">
    <location>
        <begin position="525"/>
        <end position="540"/>
    </location>
</feature>
<protein>
    <recommendedName>
        <fullName evidence="8">BZIP domain-containing protein</fullName>
    </recommendedName>
</protein>
<dbReference type="InterPro" id="IPR046347">
    <property type="entry name" value="bZIP_sf"/>
</dbReference>
<evidence type="ECO:0000313" key="9">
    <source>
        <dbReference type="EMBL" id="RMY77537.1"/>
    </source>
</evidence>
<dbReference type="AlphaFoldDB" id="A0A3M7EMA4"/>
<feature type="region of interest" description="Disordered" evidence="7">
    <location>
        <begin position="487"/>
        <end position="540"/>
    </location>
</feature>
<gene>
    <name evidence="9" type="ORF">D0862_13545</name>
</gene>
<evidence type="ECO:0000256" key="7">
    <source>
        <dbReference type="SAM" id="MobiDB-lite"/>
    </source>
</evidence>
<dbReference type="PANTHER" id="PTHR13044">
    <property type="entry name" value="ACTIVATING TRANSCRIPTION FACTOR ATF 4/5"/>
    <property type="match status" value="1"/>
</dbReference>
<evidence type="ECO:0000259" key="8">
    <source>
        <dbReference type="PROSITE" id="PS50217"/>
    </source>
</evidence>
<proteinExistence type="predicted"/>
<comment type="caution">
    <text evidence="9">The sequence shown here is derived from an EMBL/GenBank/DDBJ whole genome shotgun (WGS) entry which is preliminary data.</text>
</comment>
<dbReference type="SUPFAM" id="SSF57959">
    <property type="entry name" value="Leucine zipper domain"/>
    <property type="match status" value="1"/>
</dbReference>
<feature type="coiled-coil region" evidence="6">
    <location>
        <begin position="541"/>
        <end position="575"/>
    </location>
</feature>
<keyword evidence="5" id="KW-0539">Nucleus</keyword>
<dbReference type="PROSITE" id="PS50217">
    <property type="entry name" value="BZIP"/>
    <property type="match status" value="1"/>
</dbReference>
<evidence type="ECO:0000256" key="4">
    <source>
        <dbReference type="ARBA" id="ARBA00023163"/>
    </source>
</evidence>
<dbReference type="Pfam" id="PF07716">
    <property type="entry name" value="bZIP_2"/>
    <property type="match status" value="1"/>
</dbReference>
<comment type="subcellular location">
    <subcellularLocation>
        <location evidence="1">Nucleus</location>
    </subcellularLocation>
</comment>
<feature type="domain" description="BZIP" evidence="8">
    <location>
        <begin position="516"/>
        <end position="578"/>
    </location>
</feature>
<feature type="compositionally biased region" description="Low complexity" evidence="7">
    <location>
        <begin position="503"/>
        <end position="515"/>
    </location>
</feature>
<dbReference type="PANTHER" id="PTHR13044:SF14">
    <property type="entry name" value="CRYPTOCEPHAL, ISOFORM A"/>
    <property type="match status" value="1"/>
</dbReference>
<dbReference type="GO" id="GO:0005634">
    <property type="term" value="C:nucleus"/>
    <property type="evidence" value="ECO:0007669"/>
    <property type="project" value="UniProtKB-SubCell"/>
</dbReference>
<sequence>MGGFSLFKRIHKSPPDTLVDGRNARNMAAPDTAPRAIAGAAKDGSASDAGPTTNAQALGSIVGTFDIRCTLEGRRSKWAPKWCLEDDLQGALYFELQFVSNRPHDALLKTATVRIRFGPPYNSDPVPSVFTHAPINGISGPPMTHTQEQHSTLNPQAGINAAGFGLNFSGYERGKGMESVPARSWEFTSGKPSRIDDPACPAADSDTTVTDVEFTWTRGWDDDYDGLNRTFRAAVIVNRDVVEDMAMTVLVEASAKHAWHQALVPKERKSRHLHPVNNTSQIAFEDLLHNLQTTVEADNHARLPQVMPSKLSVSPGPAQQSDNAPETDPSVDLSGLEAPPVSLPVQQNQQSAIPLMAPERQASTAVMVPANSASSTTSPHNKPGSGEDFADFFHLDEFDFANPYSTWGARDFDFDWDSFMIAPECGIGAETSYGSEDPLGSCVGHASSGSAKATADVHCDVMAASTTSLHPWPTPDTHINRATSGELLDDIPTAPNHPDNSPKKSTSPDSSTTTSATERNRKRQRNTEAARRYRQRKVDRTAELEEALAAVSRERDELRLKLARSEAEAEVLRRMVRN</sequence>
<accession>A0A3M7EMA4</accession>
<organism evidence="9 10">
    <name type="scientific">Hortaea werneckii</name>
    <name type="common">Black yeast</name>
    <name type="synonym">Cladosporium werneckii</name>
    <dbReference type="NCBI Taxonomy" id="91943"/>
    <lineage>
        <taxon>Eukaryota</taxon>
        <taxon>Fungi</taxon>
        <taxon>Dikarya</taxon>
        <taxon>Ascomycota</taxon>
        <taxon>Pezizomycotina</taxon>
        <taxon>Dothideomycetes</taxon>
        <taxon>Dothideomycetidae</taxon>
        <taxon>Mycosphaerellales</taxon>
        <taxon>Teratosphaeriaceae</taxon>
        <taxon>Hortaea</taxon>
    </lineage>
</organism>